<feature type="compositionally biased region" description="Basic residues" evidence="11">
    <location>
        <begin position="7"/>
        <end position="39"/>
    </location>
</feature>
<comment type="subcellular location">
    <subcellularLocation>
        <location evidence="1">Nucleus</location>
        <location evidence="1">Nucleolus</location>
    </subcellularLocation>
</comment>
<keyword evidence="6" id="KW-0067">ATP-binding</keyword>
<evidence type="ECO:0000256" key="9">
    <source>
        <dbReference type="ARBA" id="ARBA00049117"/>
    </source>
</evidence>
<feature type="compositionally biased region" description="Basic and acidic residues" evidence="11">
    <location>
        <begin position="662"/>
        <end position="671"/>
    </location>
</feature>
<feature type="compositionally biased region" description="Low complexity" evidence="11">
    <location>
        <begin position="553"/>
        <end position="567"/>
    </location>
</feature>
<feature type="compositionally biased region" description="Acidic residues" evidence="11">
    <location>
        <begin position="578"/>
        <end position="587"/>
    </location>
</feature>
<comment type="catalytic activity">
    <reaction evidence="9">
        <text>GTP + H2O = GDP + phosphate + H(+)</text>
        <dbReference type="Rhea" id="RHEA:19669"/>
        <dbReference type="ChEBI" id="CHEBI:15377"/>
        <dbReference type="ChEBI" id="CHEBI:15378"/>
        <dbReference type="ChEBI" id="CHEBI:37565"/>
        <dbReference type="ChEBI" id="CHEBI:43474"/>
        <dbReference type="ChEBI" id="CHEBI:58189"/>
    </reaction>
    <physiologicalReaction direction="left-to-right" evidence="9">
        <dbReference type="Rhea" id="RHEA:19670"/>
    </physiologicalReaction>
</comment>
<feature type="compositionally biased region" description="Basic and acidic residues" evidence="11">
    <location>
        <begin position="509"/>
        <end position="519"/>
    </location>
</feature>
<dbReference type="InterPro" id="IPR030387">
    <property type="entry name" value="G_Bms1/Tsr1_dom"/>
</dbReference>
<dbReference type="CDD" id="cd01882">
    <property type="entry name" value="BMS1"/>
    <property type="match status" value="1"/>
</dbReference>
<dbReference type="OrthoDB" id="10260897at2759"/>
<keyword evidence="4" id="KW-0547">Nucleotide-binding</keyword>
<keyword evidence="8" id="KW-0539">Nucleus</keyword>
<dbReference type="FunFam" id="3.40.50.300:FF:000105">
    <property type="entry name" value="BMS1 ribosome biogenesis factor"/>
    <property type="match status" value="1"/>
</dbReference>
<dbReference type="PROSITE" id="PS51714">
    <property type="entry name" value="G_BMS1"/>
    <property type="match status" value="1"/>
</dbReference>
<evidence type="ECO:0000256" key="1">
    <source>
        <dbReference type="ARBA" id="ARBA00004604"/>
    </source>
</evidence>
<feature type="compositionally biased region" description="Acidic residues" evidence="11">
    <location>
        <begin position="650"/>
        <end position="659"/>
    </location>
</feature>
<dbReference type="GO" id="GO:0000479">
    <property type="term" value="P:endonucleolytic cleavage of tricistronic rRNA transcript (SSU-rRNA, 5.8S rRNA, LSU-rRNA)"/>
    <property type="evidence" value="ECO:0007669"/>
    <property type="project" value="TreeGrafter"/>
</dbReference>
<feature type="region of interest" description="Disordered" evidence="11">
    <location>
        <begin position="644"/>
        <end position="692"/>
    </location>
</feature>
<keyword evidence="3" id="KW-0597">Phosphoprotein</keyword>
<evidence type="ECO:0000256" key="4">
    <source>
        <dbReference type="ARBA" id="ARBA00022741"/>
    </source>
</evidence>
<dbReference type="Proteomes" id="UP000654075">
    <property type="component" value="Unassembled WGS sequence"/>
</dbReference>
<dbReference type="SMART" id="SM00785">
    <property type="entry name" value="AARP2CN"/>
    <property type="match status" value="1"/>
</dbReference>
<dbReference type="GO" id="GO:0005525">
    <property type="term" value="F:GTP binding"/>
    <property type="evidence" value="ECO:0007669"/>
    <property type="project" value="UniProtKB-KW"/>
</dbReference>
<dbReference type="SUPFAM" id="SSF52540">
    <property type="entry name" value="P-loop containing nucleoside triphosphate hydrolases"/>
    <property type="match status" value="1"/>
</dbReference>
<feature type="region of interest" description="Disordered" evidence="11">
    <location>
        <begin position="306"/>
        <end position="340"/>
    </location>
</feature>
<comment type="caution">
    <text evidence="13">The sequence shown here is derived from an EMBL/GenBank/DDBJ whole genome shotgun (WGS) entry which is preliminary data.</text>
</comment>
<dbReference type="OMA" id="KLHVPMV"/>
<dbReference type="GO" id="GO:0030686">
    <property type="term" value="C:90S preribosome"/>
    <property type="evidence" value="ECO:0007669"/>
    <property type="project" value="TreeGrafter"/>
</dbReference>
<dbReference type="AlphaFoldDB" id="A0A813FQF6"/>
<feature type="compositionally biased region" description="Acidic residues" evidence="11">
    <location>
        <begin position="475"/>
        <end position="508"/>
    </location>
</feature>
<dbReference type="EMBL" id="CAJNNV010025545">
    <property type="protein sequence ID" value="CAE8615023.1"/>
    <property type="molecule type" value="Genomic_DNA"/>
</dbReference>
<feature type="region of interest" description="Disordered" evidence="11">
    <location>
        <begin position="423"/>
        <end position="624"/>
    </location>
</feature>
<evidence type="ECO:0000256" key="10">
    <source>
        <dbReference type="ARBA" id="ARBA00061391"/>
    </source>
</evidence>
<dbReference type="Pfam" id="PF08142">
    <property type="entry name" value="AARP2CN"/>
    <property type="match status" value="1"/>
</dbReference>
<evidence type="ECO:0000313" key="14">
    <source>
        <dbReference type="EMBL" id="CAE8678273.1"/>
    </source>
</evidence>
<evidence type="ECO:0000256" key="7">
    <source>
        <dbReference type="ARBA" id="ARBA00023134"/>
    </source>
</evidence>
<dbReference type="InterPro" id="IPR039761">
    <property type="entry name" value="Bms1/Tsr1"/>
</dbReference>
<dbReference type="Gene3D" id="3.40.50.300">
    <property type="entry name" value="P-loop containing nucleotide triphosphate hydrolases"/>
    <property type="match status" value="1"/>
</dbReference>
<feature type="region of interest" description="Disordered" evidence="11">
    <location>
        <begin position="1046"/>
        <end position="1096"/>
    </location>
</feature>
<feature type="compositionally biased region" description="Acidic residues" evidence="11">
    <location>
        <begin position="672"/>
        <end position="682"/>
    </location>
</feature>
<gene>
    <name evidence="13" type="ORF">PGLA1383_LOCUS32742</name>
    <name evidence="14" type="ORF">PGLA2088_LOCUS20719</name>
</gene>
<dbReference type="EMBL" id="CAJNNW010025673">
    <property type="protein sequence ID" value="CAE8678273.1"/>
    <property type="molecule type" value="Genomic_DNA"/>
</dbReference>
<dbReference type="Pfam" id="PF01443">
    <property type="entry name" value="Viral_helicase1"/>
    <property type="match status" value="1"/>
</dbReference>
<protein>
    <recommendedName>
        <fullName evidence="12">Bms1-type G domain-containing protein</fullName>
    </recommendedName>
</protein>
<dbReference type="PANTHER" id="PTHR12858:SF2">
    <property type="entry name" value="RIBOSOME BIOGENESIS PROTEIN BMS1 HOMOLOG"/>
    <property type="match status" value="1"/>
</dbReference>
<evidence type="ECO:0000256" key="2">
    <source>
        <dbReference type="ARBA" id="ARBA00022517"/>
    </source>
</evidence>
<evidence type="ECO:0000313" key="13">
    <source>
        <dbReference type="EMBL" id="CAE8615023.1"/>
    </source>
</evidence>
<dbReference type="InterPro" id="IPR027351">
    <property type="entry name" value="(+)RNA_virus_helicase_core_dom"/>
</dbReference>
<evidence type="ECO:0000256" key="6">
    <source>
        <dbReference type="ARBA" id="ARBA00022840"/>
    </source>
</evidence>
<evidence type="ECO:0000313" key="15">
    <source>
        <dbReference type="Proteomes" id="UP000654075"/>
    </source>
</evidence>
<evidence type="ECO:0000259" key="12">
    <source>
        <dbReference type="PROSITE" id="PS51714"/>
    </source>
</evidence>
<organism evidence="13 15">
    <name type="scientific">Polarella glacialis</name>
    <name type="common">Dinoflagellate</name>
    <dbReference type="NCBI Taxonomy" id="89957"/>
    <lineage>
        <taxon>Eukaryota</taxon>
        <taxon>Sar</taxon>
        <taxon>Alveolata</taxon>
        <taxon>Dinophyceae</taxon>
        <taxon>Suessiales</taxon>
        <taxon>Suessiaceae</taxon>
        <taxon>Polarella</taxon>
    </lineage>
</organism>
<evidence type="ECO:0000256" key="11">
    <source>
        <dbReference type="SAM" id="MobiDB-lite"/>
    </source>
</evidence>
<evidence type="ECO:0000256" key="5">
    <source>
        <dbReference type="ARBA" id="ARBA00022801"/>
    </source>
</evidence>
<feature type="compositionally biased region" description="Basic and acidic residues" evidence="11">
    <location>
        <begin position="1057"/>
        <end position="1087"/>
    </location>
</feature>
<dbReference type="InterPro" id="IPR037875">
    <property type="entry name" value="Bms1_N"/>
</dbReference>
<proteinExistence type="inferred from homology"/>
<dbReference type="Proteomes" id="UP000626109">
    <property type="component" value="Unassembled WGS sequence"/>
</dbReference>
<dbReference type="GO" id="GO:0005654">
    <property type="term" value="C:nucleoplasm"/>
    <property type="evidence" value="ECO:0007669"/>
    <property type="project" value="UniProtKB-ARBA"/>
</dbReference>
<dbReference type="GO" id="GO:0034511">
    <property type="term" value="F:U3 snoRNA binding"/>
    <property type="evidence" value="ECO:0007669"/>
    <property type="project" value="TreeGrafter"/>
</dbReference>
<evidence type="ECO:0000256" key="3">
    <source>
        <dbReference type="ARBA" id="ARBA00022553"/>
    </source>
</evidence>
<comment type="similarity">
    <text evidence="10">Belongs to the TRAFAC class translation factor GTPase superfamily. Bms1-like GTPase family. BMS1 subfamily.</text>
</comment>
<keyword evidence="2" id="KW-0690">Ribosome biogenesis</keyword>
<sequence>MAEGAEKKKRAHKKSNAGQKTKKKDKKKKEIGKVAKHNPKANTFSGGTKSVQKRVLYTLEKQMKKDRAPKFDKNPDIPPPFIVVVHGPPGCGKSTLIQSLVKHYAKQRLIEMRGPVTLVSGRQRRVTIVECPQEMGAMLDLAKIADLALLMIDASYGFELETFEFINILQVHGFPRVIGILTHLDAFTDSKQLRKVKKTMKHRFWTEIYEGSKLFYLSGLQYGRYHRVEMQNLARFIAVQKTPILSWRQAHPYMLALRWEDQTDPTAAESSARKLDLYGYVYGGRMREGSEVHLAGVGDFNIASIKQLPDPCPPPVETETERRKAAEQKKPGQDDKKQKKNALRTLAERHRVVYAPGSDIGSITVDSDAMYIYVPEQKEGFTAREGEEQNPNGKELPEAVRMVRALQNSDSALDTAAAARPSLRLIGNSRVQLPDKGPETTGPRRRRPVPPGGGPAALRGEEPDEDDNLSKAGAEDADDDDQEGSEEDSDNEGEEEEEMDDDNSDEDSAEAHKKGVAEKARRRFSQAPRLEDIVYGTGSGSGGSTGSREPVKSGKSSAGGISGVKVALKPTDHATVDLFDDDEEDGGGELTALKPKGRKDSKQLLGNLGDLDGTDSARMSALPGEGTKWDAERIEGLKGRKFITGGWSSAEEDDEDEGEGGVVEKKPKAKEEGEEGAEGEEAEPAKASSGLPEGSKVGAFLEGFADSMPIASFVRIRLEGVPAACVAEMKRERPVIVGGLLPGESRLGMMQVRVKRHRWHPKLLKSNDALLLSVGWRRFQTVPQYALEDRAEKRMRFLKYTIEHAHCTMTTWCPMVPPNSGVMAFRSWNKVAHFRVCATGVVLESAPNFEVKKKLKLVGEPYKIFKNTAFVRNMFNSDLEVNKYMHAKIQTVSGIRGEIKKAEGTKGQFRATFEDRILMSDLVVCKCWINVEPKKFYHPVVDVTDWRPARLIGELRAVKGVPVPNNKDSNYGKQLVRAERRFNKLHVPKSLEASLPYNARNKYKGKKKKSELQQKTAIVSSERDRSVNSLLQRLYTVKKEKAKVRAEAGERRKKQKAVQDKFLQDKRDAHSLETRKKRYIKEGQQETRKRKAMMMD</sequence>
<dbReference type="InterPro" id="IPR012948">
    <property type="entry name" value="AARP2CN"/>
</dbReference>
<feature type="domain" description="Bms1-type G" evidence="12">
    <location>
        <begin position="78"/>
        <end position="243"/>
    </location>
</feature>
<dbReference type="SMART" id="SM01362">
    <property type="entry name" value="DUF663"/>
    <property type="match status" value="1"/>
</dbReference>
<dbReference type="InterPro" id="IPR027417">
    <property type="entry name" value="P-loop_NTPase"/>
</dbReference>
<name>A0A813FQF6_POLGL</name>
<keyword evidence="15" id="KW-1185">Reference proteome</keyword>
<dbReference type="GO" id="GO:0000462">
    <property type="term" value="P:maturation of SSU-rRNA from tricistronic rRNA transcript (SSU-rRNA, 5.8S rRNA, LSU-rRNA)"/>
    <property type="evidence" value="ECO:0007669"/>
    <property type="project" value="TreeGrafter"/>
</dbReference>
<dbReference type="GO" id="GO:0032040">
    <property type="term" value="C:small-subunit processome"/>
    <property type="evidence" value="ECO:0007669"/>
    <property type="project" value="UniProtKB-ARBA"/>
</dbReference>
<reference evidence="13" key="1">
    <citation type="submission" date="2021-02" db="EMBL/GenBank/DDBJ databases">
        <authorList>
            <person name="Dougan E. K."/>
            <person name="Rhodes N."/>
            <person name="Thang M."/>
            <person name="Chan C."/>
        </authorList>
    </citation>
    <scope>NUCLEOTIDE SEQUENCE</scope>
</reference>
<keyword evidence="5" id="KW-0378">Hydrolase</keyword>
<accession>A0A813FQF6</accession>
<dbReference type="GO" id="GO:0005524">
    <property type="term" value="F:ATP binding"/>
    <property type="evidence" value="ECO:0007669"/>
    <property type="project" value="UniProtKB-KW"/>
</dbReference>
<dbReference type="GO" id="GO:0003924">
    <property type="term" value="F:GTPase activity"/>
    <property type="evidence" value="ECO:0007669"/>
    <property type="project" value="TreeGrafter"/>
</dbReference>
<keyword evidence="7" id="KW-0342">GTP-binding</keyword>
<evidence type="ECO:0000256" key="8">
    <source>
        <dbReference type="ARBA" id="ARBA00023242"/>
    </source>
</evidence>
<dbReference type="InterPro" id="IPR007034">
    <property type="entry name" value="BMS1_TSR1_C"/>
</dbReference>
<feature type="region of interest" description="Disordered" evidence="11">
    <location>
        <begin position="1"/>
        <end position="48"/>
    </location>
</feature>
<feature type="compositionally biased region" description="Basic and acidic residues" evidence="11">
    <location>
        <begin position="319"/>
        <end position="337"/>
    </location>
</feature>
<dbReference type="PANTHER" id="PTHR12858">
    <property type="entry name" value="RIBOSOME BIOGENESIS PROTEIN"/>
    <property type="match status" value="1"/>
</dbReference>
<dbReference type="Pfam" id="PF04950">
    <property type="entry name" value="RIBIOP_C"/>
    <property type="match status" value="1"/>
</dbReference>